<accession>A0A0D2P298</accession>
<evidence type="ECO:0000313" key="2">
    <source>
        <dbReference type="Proteomes" id="UP000054270"/>
    </source>
</evidence>
<evidence type="ECO:0008006" key="3">
    <source>
        <dbReference type="Google" id="ProtNLM"/>
    </source>
</evidence>
<proteinExistence type="predicted"/>
<dbReference type="AlphaFoldDB" id="A0A0D2P298"/>
<protein>
    <recommendedName>
        <fullName evidence="3">Terpene synthase</fullName>
    </recommendedName>
</protein>
<dbReference type="Pfam" id="PF19086">
    <property type="entry name" value="Terpene_syn_C_2"/>
    <property type="match status" value="1"/>
</dbReference>
<evidence type="ECO:0000313" key="1">
    <source>
        <dbReference type="EMBL" id="KJA22846.1"/>
    </source>
</evidence>
<name>A0A0D2P298_HYPSF</name>
<organism evidence="1 2">
    <name type="scientific">Hypholoma sublateritium (strain FD-334 SS-4)</name>
    <dbReference type="NCBI Taxonomy" id="945553"/>
    <lineage>
        <taxon>Eukaryota</taxon>
        <taxon>Fungi</taxon>
        <taxon>Dikarya</taxon>
        <taxon>Basidiomycota</taxon>
        <taxon>Agaricomycotina</taxon>
        <taxon>Agaricomycetes</taxon>
        <taxon>Agaricomycetidae</taxon>
        <taxon>Agaricales</taxon>
        <taxon>Agaricineae</taxon>
        <taxon>Strophariaceae</taxon>
        <taxon>Hypholoma</taxon>
    </lineage>
</organism>
<dbReference type="OrthoDB" id="6486656at2759"/>
<feature type="non-terminal residue" evidence="1">
    <location>
        <position position="1"/>
    </location>
</feature>
<dbReference type="Proteomes" id="UP000054270">
    <property type="component" value="Unassembled WGS sequence"/>
</dbReference>
<dbReference type="SUPFAM" id="SSF48576">
    <property type="entry name" value="Terpenoid synthases"/>
    <property type="match status" value="1"/>
</dbReference>
<sequence>ESSEWLESLEAFAPKAQRASNKCNLNGCRVGCDLMNLFFLIDEHTDVGNAEEVQAQADIVMDALRNASTPRPPNEWVGGKAAQQFWFNATKFATEPSQDQFIRTIKMFLDAIVQQAFDRSKNRIRDIDSYFAIRRDTVGTRPALTVCGLYMNIPDSVISHPVIAKLTELCTDMIIMDNDMVSYKIE</sequence>
<reference evidence="2" key="1">
    <citation type="submission" date="2014-04" db="EMBL/GenBank/DDBJ databases">
        <title>Evolutionary Origins and Diversification of the Mycorrhizal Mutualists.</title>
        <authorList>
            <consortium name="DOE Joint Genome Institute"/>
            <consortium name="Mycorrhizal Genomics Consortium"/>
            <person name="Kohler A."/>
            <person name="Kuo A."/>
            <person name="Nagy L.G."/>
            <person name="Floudas D."/>
            <person name="Copeland A."/>
            <person name="Barry K.W."/>
            <person name="Cichocki N."/>
            <person name="Veneault-Fourrey C."/>
            <person name="LaButti K."/>
            <person name="Lindquist E.A."/>
            <person name="Lipzen A."/>
            <person name="Lundell T."/>
            <person name="Morin E."/>
            <person name="Murat C."/>
            <person name="Riley R."/>
            <person name="Ohm R."/>
            <person name="Sun H."/>
            <person name="Tunlid A."/>
            <person name="Henrissat B."/>
            <person name="Grigoriev I.V."/>
            <person name="Hibbett D.S."/>
            <person name="Martin F."/>
        </authorList>
    </citation>
    <scope>NUCLEOTIDE SEQUENCE [LARGE SCALE GENOMIC DNA]</scope>
    <source>
        <strain evidence="2">FD-334 SS-4</strain>
    </source>
</reference>
<gene>
    <name evidence="1" type="ORF">HYPSUDRAFT_138654</name>
</gene>
<keyword evidence="2" id="KW-1185">Reference proteome</keyword>
<dbReference type="OMA" id="ANWPFER"/>
<dbReference type="InterPro" id="IPR008949">
    <property type="entry name" value="Isoprenoid_synthase_dom_sf"/>
</dbReference>
<dbReference type="EMBL" id="KN817547">
    <property type="protein sequence ID" value="KJA22846.1"/>
    <property type="molecule type" value="Genomic_DNA"/>
</dbReference>
<dbReference type="Gene3D" id="1.10.600.10">
    <property type="entry name" value="Farnesyl Diphosphate Synthase"/>
    <property type="match status" value="1"/>
</dbReference>